<dbReference type="RefSeq" id="WP_337105111.1">
    <property type="nucleotide sequence ID" value="NZ_JAPYKS010000002.1"/>
</dbReference>
<proteinExistence type="predicted"/>
<dbReference type="InterPro" id="IPR022037">
    <property type="entry name" value="DUF3606"/>
</dbReference>
<comment type="caution">
    <text evidence="1">The sequence shown here is derived from an EMBL/GenBank/DDBJ whole genome shotgun (WGS) entry which is preliminary data.</text>
</comment>
<dbReference type="Proteomes" id="UP001387293">
    <property type="component" value="Unassembled WGS sequence"/>
</dbReference>
<reference evidence="1 2" key="1">
    <citation type="submission" date="2022-12" db="EMBL/GenBank/DDBJ databases">
        <authorList>
            <person name="Muema E."/>
        </authorList>
    </citation>
    <scope>NUCLEOTIDE SEQUENCE [LARGE SCALE GENOMIC DNA]</scope>
    <source>
        <strain evidence="2">1326</strain>
    </source>
</reference>
<evidence type="ECO:0000313" key="2">
    <source>
        <dbReference type="Proteomes" id="UP001387293"/>
    </source>
</evidence>
<dbReference type="EMBL" id="JAPYKS010000002">
    <property type="protein sequence ID" value="MEI9407932.1"/>
    <property type="molecule type" value="Genomic_DNA"/>
</dbReference>
<accession>A0ABU8KRF7</accession>
<evidence type="ECO:0000313" key="1">
    <source>
        <dbReference type="EMBL" id="MEI9407932.1"/>
    </source>
</evidence>
<sequence>MPDDKSKTKQDRKLVSSEDTYEVAAFARKYGISQSEAQTIIKRYGPSRKKLDNHMAARG</sequence>
<protein>
    <submittedName>
        <fullName evidence="1">DUF3606 domain-containing protein</fullName>
    </submittedName>
</protein>
<gene>
    <name evidence="1" type="ORF">O7A60_03970</name>
</gene>
<name>A0ABU8KRF7_9HYPH</name>
<organism evidence="1 2">
    <name type="scientific">Mesorhizobium salmacidum</name>
    <dbReference type="NCBI Taxonomy" id="3015171"/>
    <lineage>
        <taxon>Bacteria</taxon>
        <taxon>Pseudomonadati</taxon>
        <taxon>Pseudomonadota</taxon>
        <taxon>Alphaproteobacteria</taxon>
        <taxon>Hyphomicrobiales</taxon>
        <taxon>Phyllobacteriaceae</taxon>
        <taxon>Mesorhizobium</taxon>
    </lineage>
</organism>
<dbReference type="Pfam" id="PF12244">
    <property type="entry name" value="DUF3606"/>
    <property type="match status" value="1"/>
</dbReference>
<keyword evidence="2" id="KW-1185">Reference proteome</keyword>